<evidence type="ECO:0000313" key="4">
    <source>
        <dbReference type="Proteomes" id="UP000778523"/>
    </source>
</evidence>
<keyword evidence="2" id="KW-0808">Transferase</keyword>
<dbReference type="EMBL" id="JABCSC020000001">
    <property type="protein sequence ID" value="NSL53686.1"/>
    <property type="molecule type" value="Genomic_DNA"/>
</dbReference>
<comment type="caution">
    <text evidence="3">The sequence shown here is derived from an EMBL/GenBank/DDBJ whole genome shotgun (WGS) entry which is preliminary data.</text>
</comment>
<dbReference type="InterPro" id="IPR016477">
    <property type="entry name" value="Fructo-/Ketosamine-3-kinase"/>
</dbReference>
<dbReference type="PANTHER" id="PTHR12149:SF8">
    <property type="entry name" value="PROTEIN-RIBULOSAMINE 3-KINASE"/>
    <property type="match status" value="1"/>
</dbReference>
<dbReference type="InterPro" id="IPR011009">
    <property type="entry name" value="Kinase-like_dom_sf"/>
</dbReference>
<dbReference type="Gene3D" id="3.90.1200.10">
    <property type="match status" value="1"/>
</dbReference>
<dbReference type="GO" id="GO:0016301">
    <property type="term" value="F:kinase activity"/>
    <property type="evidence" value="ECO:0007669"/>
    <property type="project" value="UniProtKB-KW"/>
</dbReference>
<dbReference type="SUPFAM" id="SSF56112">
    <property type="entry name" value="Protein kinase-like (PK-like)"/>
    <property type="match status" value="1"/>
</dbReference>
<keyword evidence="2 3" id="KW-0418">Kinase</keyword>
<reference evidence="3 4" key="1">
    <citation type="submission" date="2020-06" db="EMBL/GenBank/DDBJ databases">
        <title>Draft genome of Uliginosibacterium sp. IMCC34675.</title>
        <authorList>
            <person name="Song J."/>
        </authorList>
    </citation>
    <scope>NUCLEOTIDE SEQUENCE [LARGE SCALE GENOMIC DNA]</scope>
    <source>
        <strain evidence="3 4">IMCC34675</strain>
    </source>
</reference>
<dbReference type="PIRSF" id="PIRSF006221">
    <property type="entry name" value="Ketosamine-3-kinase"/>
    <property type="match status" value="1"/>
</dbReference>
<dbReference type="Proteomes" id="UP000778523">
    <property type="component" value="Unassembled WGS sequence"/>
</dbReference>
<accession>A0ABX2IBA0</accession>
<dbReference type="PANTHER" id="PTHR12149">
    <property type="entry name" value="FRUCTOSAMINE 3 KINASE-RELATED PROTEIN"/>
    <property type="match status" value="1"/>
</dbReference>
<sequence length="299" mass="32582">MLSASLHAELEAQARAAFGTAFRIDSVTPVSGGDINTTLKLEGPEGAIFAKLRPAHDAAMFAAEADGLQALTNCDAIRVPAVLGIGEAADQAFLFLEWLDMSPLRDAATARRAGAALAALHQCTGEHYGWAQDNFIGSTPQRNLETDNWSQFFVQRRLQPQFALAASKGFKGDLQRNGERIAERAPGLFVDYRPLVSLLHGDLWSGNLAALADGTPVLFDPACYFGDRDTDVAMSELFGGLPLEFYAAYRANWPLAEGYEQRKALYNLYHVLNHLNLFGGGYLRQAERMAAMLATELGR</sequence>
<evidence type="ECO:0000313" key="3">
    <source>
        <dbReference type="EMBL" id="NSL53686.1"/>
    </source>
</evidence>
<dbReference type="Gene3D" id="3.30.200.20">
    <property type="entry name" value="Phosphorylase Kinase, domain 1"/>
    <property type="match status" value="1"/>
</dbReference>
<dbReference type="Pfam" id="PF03881">
    <property type="entry name" value="Fructosamin_kin"/>
    <property type="match status" value="1"/>
</dbReference>
<protein>
    <submittedName>
        <fullName evidence="3">Fructosamine kinase family protein</fullName>
    </submittedName>
</protein>
<organism evidence="3 4">
    <name type="scientific">Uliginosibacterium aquaticum</name>
    <dbReference type="NCBI Taxonomy" id="2731212"/>
    <lineage>
        <taxon>Bacteria</taxon>
        <taxon>Pseudomonadati</taxon>
        <taxon>Pseudomonadota</taxon>
        <taxon>Betaproteobacteria</taxon>
        <taxon>Rhodocyclales</taxon>
        <taxon>Zoogloeaceae</taxon>
        <taxon>Uliginosibacterium</taxon>
    </lineage>
</organism>
<proteinExistence type="inferred from homology"/>
<comment type="similarity">
    <text evidence="1 2">Belongs to the fructosamine kinase family.</text>
</comment>
<evidence type="ECO:0000256" key="2">
    <source>
        <dbReference type="PIRNR" id="PIRNR006221"/>
    </source>
</evidence>
<dbReference type="RefSeq" id="WP_170019888.1">
    <property type="nucleotide sequence ID" value="NZ_JABCSC020000001.1"/>
</dbReference>
<evidence type="ECO:0000256" key="1">
    <source>
        <dbReference type="ARBA" id="ARBA00009460"/>
    </source>
</evidence>
<gene>
    <name evidence="3" type="ORF">HJ583_001475</name>
</gene>
<keyword evidence="4" id="KW-1185">Reference proteome</keyword>
<name>A0ABX2IBA0_9RHOO</name>